<evidence type="ECO:0000256" key="5">
    <source>
        <dbReference type="ARBA" id="ARBA00023180"/>
    </source>
</evidence>
<evidence type="ECO:0000313" key="7">
    <source>
        <dbReference type="Proteomes" id="UP001432027"/>
    </source>
</evidence>
<protein>
    <recommendedName>
        <fullName evidence="8">Peptidase</fullName>
    </recommendedName>
</protein>
<dbReference type="Proteomes" id="UP001432027">
    <property type="component" value="Unassembled WGS sequence"/>
</dbReference>
<dbReference type="GO" id="GO:0070008">
    <property type="term" value="F:serine-type exopeptidase activity"/>
    <property type="evidence" value="ECO:0007669"/>
    <property type="project" value="InterPro"/>
</dbReference>
<reference evidence="6" key="1">
    <citation type="submission" date="2023-10" db="EMBL/GenBank/DDBJ databases">
        <title>Genome assembly of Pristionchus species.</title>
        <authorList>
            <person name="Yoshida K."/>
            <person name="Sommer R.J."/>
        </authorList>
    </citation>
    <scope>NUCLEOTIDE SEQUENCE</scope>
    <source>
        <strain evidence="6">RS0144</strain>
    </source>
</reference>
<name>A0AAV5TRJ5_9BILA</name>
<keyword evidence="3" id="KW-0732">Signal</keyword>
<keyword evidence="7" id="KW-1185">Reference proteome</keyword>
<evidence type="ECO:0008006" key="8">
    <source>
        <dbReference type="Google" id="ProtNLM"/>
    </source>
</evidence>
<evidence type="ECO:0000256" key="1">
    <source>
        <dbReference type="ARBA" id="ARBA00011079"/>
    </source>
</evidence>
<dbReference type="PANTHER" id="PTHR11010">
    <property type="entry name" value="PROTEASE S28 PRO-X CARBOXYPEPTIDASE-RELATED"/>
    <property type="match status" value="1"/>
</dbReference>
<organism evidence="6 7">
    <name type="scientific">Pristionchus entomophagus</name>
    <dbReference type="NCBI Taxonomy" id="358040"/>
    <lineage>
        <taxon>Eukaryota</taxon>
        <taxon>Metazoa</taxon>
        <taxon>Ecdysozoa</taxon>
        <taxon>Nematoda</taxon>
        <taxon>Chromadorea</taxon>
        <taxon>Rhabditida</taxon>
        <taxon>Rhabditina</taxon>
        <taxon>Diplogasteromorpha</taxon>
        <taxon>Diplogasteroidea</taxon>
        <taxon>Neodiplogasteridae</taxon>
        <taxon>Pristionchus</taxon>
    </lineage>
</organism>
<comment type="similarity">
    <text evidence="1">Belongs to the peptidase S28 family.</text>
</comment>
<dbReference type="GO" id="GO:0008239">
    <property type="term" value="F:dipeptidyl-peptidase activity"/>
    <property type="evidence" value="ECO:0007669"/>
    <property type="project" value="TreeGrafter"/>
</dbReference>
<dbReference type="InterPro" id="IPR042269">
    <property type="entry name" value="Ser_carbopepase_S28_SKS"/>
</dbReference>
<evidence type="ECO:0000256" key="4">
    <source>
        <dbReference type="ARBA" id="ARBA00022801"/>
    </source>
</evidence>
<dbReference type="EMBL" id="BTSX01000004">
    <property type="protein sequence ID" value="GMS96885.1"/>
    <property type="molecule type" value="Genomic_DNA"/>
</dbReference>
<dbReference type="GO" id="GO:0006508">
    <property type="term" value="P:proteolysis"/>
    <property type="evidence" value="ECO:0007669"/>
    <property type="project" value="UniProtKB-KW"/>
</dbReference>
<gene>
    <name evidence="6" type="ORF">PENTCL1PPCAC_19060</name>
</gene>
<dbReference type="InterPro" id="IPR029058">
    <property type="entry name" value="AB_hydrolase_fold"/>
</dbReference>
<dbReference type="PANTHER" id="PTHR11010:SF117">
    <property type="entry name" value="SERINE PROTEASE 16"/>
    <property type="match status" value="1"/>
</dbReference>
<dbReference type="InterPro" id="IPR008758">
    <property type="entry name" value="Peptidase_S28"/>
</dbReference>
<keyword evidence="2" id="KW-0645">Protease</keyword>
<dbReference type="SUPFAM" id="SSF53474">
    <property type="entry name" value="alpha/beta-Hydrolases"/>
    <property type="match status" value="1"/>
</dbReference>
<evidence type="ECO:0000256" key="2">
    <source>
        <dbReference type="ARBA" id="ARBA00022670"/>
    </source>
</evidence>
<dbReference type="Gene3D" id="3.40.50.1820">
    <property type="entry name" value="alpha/beta hydrolase"/>
    <property type="match status" value="1"/>
</dbReference>
<dbReference type="AlphaFoldDB" id="A0AAV5TRJ5"/>
<keyword evidence="4" id="KW-0378">Hydrolase</keyword>
<evidence type="ECO:0000256" key="3">
    <source>
        <dbReference type="ARBA" id="ARBA00022729"/>
    </source>
</evidence>
<evidence type="ECO:0000313" key="6">
    <source>
        <dbReference type="EMBL" id="GMS96885.1"/>
    </source>
</evidence>
<keyword evidence="5" id="KW-0325">Glycoprotein</keyword>
<comment type="caution">
    <text evidence="6">The sequence shown here is derived from an EMBL/GenBank/DDBJ whole genome shotgun (WGS) entry which is preliminary data.</text>
</comment>
<proteinExistence type="inferred from homology"/>
<dbReference type="Gene3D" id="1.20.120.980">
    <property type="entry name" value="Serine carboxypeptidase S28, SKS domain"/>
    <property type="match status" value="1"/>
</dbReference>
<sequence>MQRKWEPMRFFSSIDIMERASWDKNLLLFPTTTELTRTTDLQYLTSSKAIYDVATFIRSQQVKGNRTGSWITFGGSYAGSLSAWSRQWFPDLVLGSVSSSAPLLAKNDFYEYLEVVEDVINRTSQKCHDRTGQAFDRLRFLSNNPEGRKIIQEKFKHSVGMADLQRIWILSDDRLWERHIRKCCSSQCLHHHMRASLRAWNGPR</sequence>
<dbReference type="Pfam" id="PF05577">
    <property type="entry name" value="Peptidase_S28"/>
    <property type="match status" value="1"/>
</dbReference>
<accession>A0AAV5TRJ5</accession>